<dbReference type="GO" id="GO:0015297">
    <property type="term" value="F:antiporter activity"/>
    <property type="evidence" value="ECO:0007669"/>
    <property type="project" value="InterPro"/>
</dbReference>
<evidence type="ECO:0000313" key="3">
    <source>
        <dbReference type="Proteomes" id="UP000749559"/>
    </source>
</evidence>
<protein>
    <submittedName>
        <fullName evidence="2">Uncharacterized protein</fullName>
    </submittedName>
</protein>
<dbReference type="Proteomes" id="UP000749559">
    <property type="component" value="Unassembled WGS sequence"/>
</dbReference>
<comment type="caution">
    <text evidence="2">The sequence shown here is derived from an EMBL/GenBank/DDBJ whole genome shotgun (WGS) entry which is preliminary data.</text>
</comment>
<dbReference type="GO" id="GO:0042910">
    <property type="term" value="F:xenobiotic transmembrane transporter activity"/>
    <property type="evidence" value="ECO:0007669"/>
    <property type="project" value="InterPro"/>
</dbReference>
<accession>A0A8J1TG99</accession>
<evidence type="ECO:0000256" key="1">
    <source>
        <dbReference type="ARBA" id="ARBA00010199"/>
    </source>
</evidence>
<dbReference type="InterPro" id="IPR002528">
    <property type="entry name" value="MATE_fam"/>
</dbReference>
<proteinExistence type="inferred from homology"/>
<evidence type="ECO:0000313" key="2">
    <source>
        <dbReference type="EMBL" id="CAH1777051.1"/>
    </source>
</evidence>
<organism evidence="2 3">
    <name type="scientific">Owenia fusiformis</name>
    <name type="common">Polychaete worm</name>
    <dbReference type="NCBI Taxonomy" id="6347"/>
    <lineage>
        <taxon>Eukaryota</taxon>
        <taxon>Metazoa</taxon>
        <taxon>Spiralia</taxon>
        <taxon>Lophotrochozoa</taxon>
        <taxon>Annelida</taxon>
        <taxon>Polychaeta</taxon>
        <taxon>Sedentaria</taxon>
        <taxon>Canalipalpata</taxon>
        <taxon>Sabellida</taxon>
        <taxon>Oweniida</taxon>
        <taxon>Oweniidae</taxon>
        <taxon>Owenia</taxon>
    </lineage>
</organism>
<comment type="similarity">
    <text evidence="1">Belongs to the multi antimicrobial extrusion (MATE) (TC 2.A.66.1) family.</text>
</comment>
<dbReference type="AlphaFoldDB" id="A0A8J1TG99"/>
<sequence>KMVQGCCGIKHGYWDEFKEVIKLAWPVVLTQLWQILIAPISLIFCGHLGKIELDAVALADTMINVFGICIGTGLVNVCDTLFSQAYGGTNKKMVGIYLQRSLVIIFLAAMLLVPLHLNAESLLRAIGQNHQVAKGAGEYLLIFIPGIFLNFFYQVFSKYLQHQNIVYPSLIIGAFANIVNAVLHYVVIYVWNFGIQGSAWVQVISYGTMLVLHIIYILVTKVYENTWQGWSLDAFQHWGTYLKLAIPGMLMICMVWWSYEVGTFLTGSSRCRGILQYTGGTVFRM</sequence>
<dbReference type="Pfam" id="PF01554">
    <property type="entry name" value="MatE"/>
    <property type="match status" value="1"/>
</dbReference>
<feature type="non-terminal residue" evidence="2">
    <location>
        <position position="285"/>
    </location>
</feature>
<dbReference type="PANTHER" id="PTHR11206">
    <property type="entry name" value="MULTIDRUG RESISTANCE PROTEIN"/>
    <property type="match status" value="1"/>
</dbReference>
<reference evidence="2" key="1">
    <citation type="submission" date="2022-03" db="EMBL/GenBank/DDBJ databases">
        <authorList>
            <person name="Martin C."/>
        </authorList>
    </citation>
    <scope>NUCLEOTIDE SEQUENCE</scope>
</reference>
<dbReference type="OrthoDB" id="2126698at2759"/>
<keyword evidence="3" id="KW-1185">Reference proteome</keyword>
<name>A0A8J1TG99_OWEFU</name>
<dbReference type="EMBL" id="CAIIXF020000002">
    <property type="protein sequence ID" value="CAH1777051.1"/>
    <property type="molecule type" value="Genomic_DNA"/>
</dbReference>
<gene>
    <name evidence="2" type="ORF">OFUS_LOCUS4162</name>
</gene>
<dbReference type="GO" id="GO:0016020">
    <property type="term" value="C:membrane"/>
    <property type="evidence" value="ECO:0007669"/>
    <property type="project" value="InterPro"/>
</dbReference>